<dbReference type="SUPFAM" id="SSF53474">
    <property type="entry name" value="alpha/beta-Hydrolases"/>
    <property type="match status" value="1"/>
</dbReference>
<reference evidence="2" key="1">
    <citation type="submission" date="2020-05" db="EMBL/GenBank/DDBJ databases">
        <authorList>
            <person name="Chiriac C."/>
            <person name="Salcher M."/>
            <person name="Ghai R."/>
            <person name="Kavagutti S V."/>
        </authorList>
    </citation>
    <scope>NUCLEOTIDE SEQUENCE</scope>
</reference>
<dbReference type="Gene3D" id="3.40.50.1820">
    <property type="entry name" value="alpha/beta hydrolase"/>
    <property type="match status" value="1"/>
</dbReference>
<sequence>MPSNSDDWTKFLQLTGGYAPDLPGFGRSSKRGNRDYTVEGFDRFIEWFCEHHQLEKVQLLVHDWGAVGLNWAQRFPEKVERLVIINAVPLLPGYRWHRLARGWRTRGLGELLMGATNRLVSKQISREANVTPGPLPNEFLASVNEHFDQGTQRAILQLYRTSPEERLAQLGAGLGRLDCPALIIWGDQDPYIGARFADDYAAALSGPSEVVHLPDAGHWPWFDRPDVIERVAAFFNTR</sequence>
<dbReference type="InterPro" id="IPR050266">
    <property type="entry name" value="AB_hydrolase_sf"/>
</dbReference>
<evidence type="ECO:0000259" key="1">
    <source>
        <dbReference type="Pfam" id="PF12697"/>
    </source>
</evidence>
<proteinExistence type="predicted"/>
<dbReference type="Pfam" id="PF12697">
    <property type="entry name" value="Abhydrolase_6"/>
    <property type="match status" value="1"/>
</dbReference>
<dbReference type="InterPro" id="IPR000073">
    <property type="entry name" value="AB_hydrolase_1"/>
</dbReference>
<gene>
    <name evidence="2" type="ORF">UFOPK4175_00869</name>
</gene>
<feature type="domain" description="AB hydrolase-1" evidence="1">
    <location>
        <begin position="4"/>
        <end position="229"/>
    </location>
</feature>
<dbReference type="GO" id="GO:0016020">
    <property type="term" value="C:membrane"/>
    <property type="evidence" value="ECO:0007669"/>
    <property type="project" value="TreeGrafter"/>
</dbReference>
<name>A0A6J7S4K9_9ZZZZ</name>
<organism evidence="2">
    <name type="scientific">freshwater metagenome</name>
    <dbReference type="NCBI Taxonomy" id="449393"/>
    <lineage>
        <taxon>unclassified sequences</taxon>
        <taxon>metagenomes</taxon>
        <taxon>ecological metagenomes</taxon>
    </lineage>
</organism>
<dbReference type="EMBL" id="CAFBPX010000153">
    <property type="protein sequence ID" value="CAB5035941.1"/>
    <property type="molecule type" value="Genomic_DNA"/>
</dbReference>
<dbReference type="PANTHER" id="PTHR43798:SF33">
    <property type="entry name" value="HYDROLASE, PUTATIVE (AFU_ORTHOLOGUE AFUA_2G14860)-RELATED"/>
    <property type="match status" value="1"/>
</dbReference>
<evidence type="ECO:0000313" key="2">
    <source>
        <dbReference type="EMBL" id="CAB5035941.1"/>
    </source>
</evidence>
<dbReference type="PRINTS" id="PR00111">
    <property type="entry name" value="ABHYDROLASE"/>
</dbReference>
<protein>
    <submittedName>
        <fullName evidence="2">Unannotated protein</fullName>
    </submittedName>
</protein>
<dbReference type="PANTHER" id="PTHR43798">
    <property type="entry name" value="MONOACYLGLYCEROL LIPASE"/>
    <property type="match status" value="1"/>
</dbReference>
<accession>A0A6J7S4K9</accession>
<dbReference type="InterPro" id="IPR029058">
    <property type="entry name" value="AB_hydrolase_fold"/>
</dbReference>
<dbReference type="AlphaFoldDB" id="A0A6J7S4K9"/>